<keyword evidence="3" id="KW-1185">Reference proteome</keyword>
<keyword evidence="2" id="KW-0540">Nuclease</keyword>
<dbReference type="GO" id="GO:0004519">
    <property type="term" value="F:endonuclease activity"/>
    <property type="evidence" value="ECO:0007669"/>
    <property type="project" value="UniProtKB-KW"/>
</dbReference>
<keyword evidence="2" id="KW-0269">Exonuclease</keyword>
<dbReference type="EMBL" id="FNLN01000023">
    <property type="protein sequence ID" value="SDU08880.1"/>
    <property type="molecule type" value="Genomic_DNA"/>
</dbReference>
<dbReference type="InterPro" id="IPR005135">
    <property type="entry name" value="Endo/exonuclease/phosphatase"/>
</dbReference>
<keyword evidence="2" id="KW-0378">Hydrolase</keyword>
<dbReference type="GO" id="GO:0016020">
    <property type="term" value="C:membrane"/>
    <property type="evidence" value="ECO:0007669"/>
    <property type="project" value="GOC"/>
</dbReference>
<accession>A0A1H2FNH2</accession>
<organism evidence="2 3">
    <name type="scientific">Nitrosomonas ureae</name>
    <dbReference type="NCBI Taxonomy" id="44577"/>
    <lineage>
        <taxon>Bacteria</taxon>
        <taxon>Pseudomonadati</taxon>
        <taxon>Pseudomonadota</taxon>
        <taxon>Betaproteobacteria</taxon>
        <taxon>Nitrosomonadales</taxon>
        <taxon>Nitrosomonadaceae</taxon>
        <taxon>Nitrosomonas</taxon>
    </lineage>
</organism>
<dbReference type="GO" id="GO:0006506">
    <property type="term" value="P:GPI anchor biosynthetic process"/>
    <property type="evidence" value="ECO:0007669"/>
    <property type="project" value="TreeGrafter"/>
</dbReference>
<protein>
    <submittedName>
        <fullName evidence="2">Metal-dependent hydrolase, endonuclease/exonuclease/phosphatase family</fullName>
    </submittedName>
</protein>
<dbReference type="InterPro" id="IPR036691">
    <property type="entry name" value="Endo/exonu/phosph_ase_sf"/>
</dbReference>
<dbReference type="SUPFAM" id="SSF56219">
    <property type="entry name" value="DNase I-like"/>
    <property type="match status" value="1"/>
</dbReference>
<feature type="domain" description="Endonuclease/exonuclease/phosphatase" evidence="1">
    <location>
        <begin position="4"/>
        <end position="275"/>
    </location>
</feature>
<reference evidence="3" key="1">
    <citation type="submission" date="2016-10" db="EMBL/GenBank/DDBJ databases">
        <authorList>
            <person name="Varghese N."/>
            <person name="Submissions S."/>
        </authorList>
    </citation>
    <scope>NUCLEOTIDE SEQUENCE [LARGE SCALE GENOMIC DNA]</scope>
    <source>
        <strain evidence="3">Nm10</strain>
    </source>
</reference>
<dbReference type="AlphaFoldDB" id="A0A1H2FNH2"/>
<sequence length="283" mass="31469">MKLLSWNIQWGRGMDGRVDLARIIRTIRQIGEFDVICLQEVAVNFPGLPGSRGENQVAELSAQLPGYTAIYGAATDVPDSSGGRSQFGNAIFTRLPVGQIWRHLLPWQAELTTPSMQRVLVEAVITTTEAGLLRVMTTHLEYYSHHQRQVQIDAIRHLHREAHTLSQRKFLTGERGGSFEVFPRPMEAILCGDLNFPATAPELAQILAPFNNDTPNFHDTWSVLNPGITHAPTVGIHPVDFVDRAECYDFVLITDGLVKHVKIHGIDAETAASDHQPVWVELG</sequence>
<dbReference type="Proteomes" id="UP000182882">
    <property type="component" value="Unassembled WGS sequence"/>
</dbReference>
<dbReference type="InterPro" id="IPR051916">
    <property type="entry name" value="GPI-anchor_lipid_remodeler"/>
</dbReference>
<evidence type="ECO:0000259" key="1">
    <source>
        <dbReference type="Pfam" id="PF03372"/>
    </source>
</evidence>
<proteinExistence type="predicted"/>
<dbReference type="PANTHER" id="PTHR14859">
    <property type="entry name" value="CALCOFLUOR WHITE HYPERSENSITIVE PROTEIN PRECURSOR"/>
    <property type="match status" value="1"/>
</dbReference>
<dbReference type="Pfam" id="PF03372">
    <property type="entry name" value="Exo_endo_phos"/>
    <property type="match status" value="1"/>
</dbReference>
<dbReference type="KEGG" id="nur:ATY38_01640"/>
<gene>
    <name evidence="2" type="ORF">SAMN05216406_1239</name>
</gene>
<dbReference type="GO" id="GO:0004527">
    <property type="term" value="F:exonuclease activity"/>
    <property type="evidence" value="ECO:0007669"/>
    <property type="project" value="UniProtKB-KW"/>
</dbReference>
<evidence type="ECO:0000313" key="2">
    <source>
        <dbReference type="EMBL" id="SDU08880.1"/>
    </source>
</evidence>
<keyword evidence="2" id="KW-0255">Endonuclease</keyword>
<dbReference type="Gene3D" id="3.60.10.10">
    <property type="entry name" value="Endonuclease/exonuclease/phosphatase"/>
    <property type="match status" value="1"/>
</dbReference>
<dbReference type="RefSeq" id="WP_062557761.1">
    <property type="nucleotide sequence ID" value="NZ_CP013341.1"/>
</dbReference>
<evidence type="ECO:0000313" key="3">
    <source>
        <dbReference type="Proteomes" id="UP000182882"/>
    </source>
</evidence>
<name>A0A1H2FNH2_9PROT</name>
<dbReference type="PANTHER" id="PTHR14859:SF0">
    <property type="entry name" value="ENDONUCLEASE_EXONUCLEASE_PHOSPHATASE FAMILY PROTEIN, EXPRESSED"/>
    <property type="match status" value="1"/>
</dbReference>